<proteinExistence type="predicted"/>
<evidence type="ECO:0000313" key="2">
    <source>
        <dbReference type="EMBL" id="AKH46022.1"/>
    </source>
</evidence>
<protein>
    <recommendedName>
        <fullName evidence="1">HTH cro/C1-type domain-containing protein</fullName>
    </recommendedName>
</protein>
<dbReference type="GO" id="GO:0003677">
    <property type="term" value="F:DNA binding"/>
    <property type="evidence" value="ECO:0007669"/>
    <property type="project" value="InterPro"/>
</dbReference>
<dbReference type="InterPro" id="IPR010982">
    <property type="entry name" value="Lambda_DNA-bd_dom_sf"/>
</dbReference>
<organism evidence="2">
    <name type="scientific">uncultured marine virus</name>
    <dbReference type="NCBI Taxonomy" id="186617"/>
    <lineage>
        <taxon>Viruses</taxon>
        <taxon>environmental samples</taxon>
    </lineage>
</organism>
<dbReference type="InterPro" id="IPR001387">
    <property type="entry name" value="Cro/C1-type_HTH"/>
</dbReference>
<reference evidence="2" key="1">
    <citation type="journal article" date="2015" name="Front. Microbiol.">
        <title>Combining genomic sequencing methods to explore viral diversity and reveal potential virus-host interactions.</title>
        <authorList>
            <person name="Chow C.E."/>
            <person name="Winget D.M."/>
            <person name="White R.A.III."/>
            <person name="Hallam S.J."/>
            <person name="Suttle C.A."/>
        </authorList>
    </citation>
    <scope>NUCLEOTIDE SEQUENCE</scope>
    <source>
        <strain evidence="2">Anoxic3_3</strain>
    </source>
</reference>
<dbReference type="EMBL" id="KR029578">
    <property type="protein sequence ID" value="AKH46022.1"/>
    <property type="molecule type" value="Genomic_DNA"/>
</dbReference>
<sequence length="138" mass="15328">MIFLLKTNVSDSIEQVLKVSEEKGAKEMELLSETVQKLHILRTRGIKQSEVASIAGIDKSLISQINRGKIKPSSSIVRIVDELYAGKMNTNGDKIVLESEIQKTDFNTDLIKAINELQDSITILTNAMVLETKKIIGE</sequence>
<dbReference type="CDD" id="cd00093">
    <property type="entry name" value="HTH_XRE"/>
    <property type="match status" value="1"/>
</dbReference>
<reference evidence="2" key="2">
    <citation type="submission" date="2015-03" db="EMBL/GenBank/DDBJ databases">
        <authorList>
            <person name="Chow C.-E.T."/>
            <person name="Winget D.M."/>
            <person name="White R.A.III."/>
            <person name="Hallam S.J."/>
            <person name="Suttle C.A."/>
        </authorList>
    </citation>
    <scope>NUCLEOTIDE SEQUENCE</scope>
    <source>
        <strain evidence="2">Anoxic3_3</strain>
    </source>
</reference>
<dbReference type="PROSITE" id="PS50943">
    <property type="entry name" value="HTH_CROC1"/>
    <property type="match status" value="1"/>
</dbReference>
<name>A0A0F7L3I6_9VIRU</name>
<dbReference type="Gene3D" id="1.10.260.40">
    <property type="entry name" value="lambda repressor-like DNA-binding domains"/>
    <property type="match status" value="1"/>
</dbReference>
<accession>A0A0F7L3I6</accession>
<evidence type="ECO:0000259" key="1">
    <source>
        <dbReference type="PROSITE" id="PS50943"/>
    </source>
</evidence>
<feature type="domain" description="HTH cro/C1-type" evidence="1">
    <location>
        <begin position="44"/>
        <end position="75"/>
    </location>
</feature>
<dbReference type="SUPFAM" id="SSF47413">
    <property type="entry name" value="lambda repressor-like DNA-binding domains"/>
    <property type="match status" value="1"/>
</dbReference>